<proteinExistence type="predicted"/>
<dbReference type="PANTHER" id="PTHR37535:SF3">
    <property type="entry name" value="FLUG DOMAIN-CONTAINING PROTEIN"/>
    <property type="match status" value="1"/>
</dbReference>
<evidence type="ECO:0000313" key="2">
    <source>
        <dbReference type="Proteomes" id="UP001148312"/>
    </source>
</evidence>
<gene>
    <name evidence="1" type="ORF">N7539_007705</name>
</gene>
<dbReference type="PANTHER" id="PTHR37535">
    <property type="entry name" value="FLUG DOMAIN PROTEIN"/>
    <property type="match status" value="1"/>
</dbReference>
<dbReference type="Proteomes" id="UP001148312">
    <property type="component" value="Unassembled WGS sequence"/>
</dbReference>
<reference evidence="1" key="1">
    <citation type="submission" date="2022-12" db="EMBL/GenBank/DDBJ databases">
        <authorList>
            <person name="Petersen C."/>
        </authorList>
    </citation>
    <scope>NUCLEOTIDE SEQUENCE</scope>
    <source>
        <strain evidence="1">IBT 30728</strain>
    </source>
</reference>
<dbReference type="EMBL" id="JAPWDQ010000011">
    <property type="protein sequence ID" value="KAJ5475418.1"/>
    <property type="molecule type" value="Genomic_DNA"/>
</dbReference>
<dbReference type="RefSeq" id="XP_056787171.1">
    <property type="nucleotide sequence ID" value="XM_056937306.1"/>
</dbReference>
<sequence length="588" mass="67728">MTDSEKYLAEIFARVESRGFTTEYQDRREASKNAICQTQLAPATVNRYNSAVKLWELFKCYRRLGKEDEPCEYGSDPTPQMLKGFAEFCVVAKSKFPSQATVTGIFRAFSAQWKRDNSKGLPEEVTRDVYNYIKTTLTSERGLNTKPRQKFQTTGIDILYLLRHLFGYDDHDYVHERARVQFGSLLSLFAGSAQRAGAIIVSSSYRGTNECLFYKHMTFNIKWNESRDKVVRWVTVRPEFTKGKRYRNDKVVERDWLQEHPVLALNFVFWVIVLGVADGAFRNCETLHDVLSVKPPASRDTLTLEWADHIKETPLFRMVRPEGPDSSHGLSFSSMRHHFQSLAKRDGFYDPLRVHGIRGGVVNTINSKVSDASRGQALGQKDTKSFLSYQSDVKDVDIQACVFNLQPNFECRDMERSMSNHRDTNVPTQVSAAALKEFNRRPDIVELNRQIEDLSAKISLRPTLNPSLTGERAKLYGRKAKALQCFKKQYVEEWWSSSNDRYTKRDEDGNNCPYRDTTPIFDIYRKYVSERSRLSENLFKEANVDSEIGRQCLEDMLSICKSVARVAYYPGLEPRDGRCPRCERAVTE</sequence>
<protein>
    <submittedName>
        <fullName evidence="1">Uncharacterized protein</fullName>
    </submittedName>
</protein>
<comment type="caution">
    <text evidence="1">The sequence shown here is derived from an EMBL/GenBank/DDBJ whole genome shotgun (WGS) entry which is preliminary data.</text>
</comment>
<name>A0A9W9WUC0_9EURO</name>
<dbReference type="GeneID" id="81627555"/>
<dbReference type="Pfam" id="PF11917">
    <property type="entry name" value="DUF3435"/>
    <property type="match status" value="1"/>
</dbReference>
<organism evidence="1 2">
    <name type="scientific">Penicillium diatomitis</name>
    <dbReference type="NCBI Taxonomy" id="2819901"/>
    <lineage>
        <taxon>Eukaryota</taxon>
        <taxon>Fungi</taxon>
        <taxon>Dikarya</taxon>
        <taxon>Ascomycota</taxon>
        <taxon>Pezizomycotina</taxon>
        <taxon>Eurotiomycetes</taxon>
        <taxon>Eurotiomycetidae</taxon>
        <taxon>Eurotiales</taxon>
        <taxon>Aspergillaceae</taxon>
        <taxon>Penicillium</taxon>
    </lineage>
</organism>
<evidence type="ECO:0000313" key="1">
    <source>
        <dbReference type="EMBL" id="KAJ5475418.1"/>
    </source>
</evidence>
<dbReference type="AlphaFoldDB" id="A0A9W9WUC0"/>
<reference evidence="1" key="2">
    <citation type="journal article" date="2023" name="IMA Fungus">
        <title>Comparative genomic study of the Penicillium genus elucidates a diverse pangenome and 15 lateral gene transfer events.</title>
        <authorList>
            <person name="Petersen C."/>
            <person name="Sorensen T."/>
            <person name="Nielsen M.R."/>
            <person name="Sondergaard T.E."/>
            <person name="Sorensen J.L."/>
            <person name="Fitzpatrick D.A."/>
            <person name="Frisvad J.C."/>
            <person name="Nielsen K.L."/>
        </authorList>
    </citation>
    <scope>NUCLEOTIDE SEQUENCE</scope>
    <source>
        <strain evidence="1">IBT 30728</strain>
    </source>
</reference>
<dbReference type="InterPro" id="IPR021842">
    <property type="entry name" value="DUF3435"/>
</dbReference>
<accession>A0A9W9WUC0</accession>
<keyword evidence="2" id="KW-1185">Reference proteome</keyword>